<reference evidence="1" key="2">
    <citation type="journal article" date="2024" name="Plant">
        <title>Genomic evolution and insights into agronomic trait innovations of Sesamum species.</title>
        <authorList>
            <person name="Miao H."/>
            <person name="Wang L."/>
            <person name="Qu L."/>
            <person name="Liu H."/>
            <person name="Sun Y."/>
            <person name="Le M."/>
            <person name="Wang Q."/>
            <person name="Wei S."/>
            <person name="Zheng Y."/>
            <person name="Lin W."/>
            <person name="Duan Y."/>
            <person name="Cao H."/>
            <person name="Xiong S."/>
            <person name="Wang X."/>
            <person name="Wei L."/>
            <person name="Li C."/>
            <person name="Ma Q."/>
            <person name="Ju M."/>
            <person name="Zhao R."/>
            <person name="Li G."/>
            <person name="Mu C."/>
            <person name="Tian Q."/>
            <person name="Mei H."/>
            <person name="Zhang T."/>
            <person name="Gao T."/>
            <person name="Zhang H."/>
        </authorList>
    </citation>
    <scope>NUCLEOTIDE SEQUENCE</scope>
    <source>
        <strain evidence="1">G02</strain>
    </source>
</reference>
<accession>A0AAW2JQZ8</accession>
<sequence>MGANTQQFGIRFDNSPIEVNEVNVSSIHDRLYRLLSLVEGLVEEKFQQVEACGICHSVGHSTNLCTMFQEETIEHANAVGGLFGPPYDPHSNMYNSGWTDYPNLGYVSLPQTWSPPQSDSKPCISLEDMMKPLITNTQQIQ</sequence>
<comment type="caution">
    <text evidence="1">The sequence shown here is derived from an EMBL/GenBank/DDBJ whole genome shotgun (WGS) entry which is preliminary data.</text>
</comment>
<gene>
    <name evidence="1" type="ORF">Sradi_6663200</name>
</gene>
<reference evidence="1" key="1">
    <citation type="submission" date="2020-06" db="EMBL/GenBank/DDBJ databases">
        <authorList>
            <person name="Li T."/>
            <person name="Hu X."/>
            <person name="Zhang T."/>
            <person name="Song X."/>
            <person name="Zhang H."/>
            <person name="Dai N."/>
            <person name="Sheng W."/>
            <person name="Hou X."/>
            <person name="Wei L."/>
        </authorList>
    </citation>
    <scope>NUCLEOTIDE SEQUENCE</scope>
    <source>
        <strain evidence="1">G02</strain>
        <tissue evidence="1">Leaf</tissue>
    </source>
</reference>
<protein>
    <submittedName>
        <fullName evidence="1">Uncharacterized protein</fullName>
    </submittedName>
</protein>
<organism evidence="1">
    <name type="scientific">Sesamum radiatum</name>
    <name type="common">Black benniseed</name>
    <dbReference type="NCBI Taxonomy" id="300843"/>
    <lineage>
        <taxon>Eukaryota</taxon>
        <taxon>Viridiplantae</taxon>
        <taxon>Streptophyta</taxon>
        <taxon>Embryophyta</taxon>
        <taxon>Tracheophyta</taxon>
        <taxon>Spermatophyta</taxon>
        <taxon>Magnoliopsida</taxon>
        <taxon>eudicotyledons</taxon>
        <taxon>Gunneridae</taxon>
        <taxon>Pentapetalae</taxon>
        <taxon>asterids</taxon>
        <taxon>lamiids</taxon>
        <taxon>Lamiales</taxon>
        <taxon>Pedaliaceae</taxon>
        <taxon>Sesamum</taxon>
    </lineage>
</organism>
<name>A0AAW2JQZ8_SESRA</name>
<dbReference type="AlphaFoldDB" id="A0AAW2JQZ8"/>
<dbReference type="EMBL" id="JACGWJ010000032">
    <property type="protein sequence ID" value="KAL0296111.1"/>
    <property type="molecule type" value="Genomic_DNA"/>
</dbReference>
<evidence type="ECO:0000313" key="1">
    <source>
        <dbReference type="EMBL" id="KAL0296111.1"/>
    </source>
</evidence>
<proteinExistence type="predicted"/>